<dbReference type="EMBL" id="PVTD01000005">
    <property type="protein sequence ID" value="PRY22965.1"/>
    <property type="molecule type" value="Genomic_DNA"/>
</dbReference>
<name>A0A2T0RP49_9RHOB</name>
<feature type="transmembrane region" description="Helical" evidence="1">
    <location>
        <begin position="21"/>
        <end position="43"/>
    </location>
</feature>
<feature type="transmembrane region" description="Helical" evidence="1">
    <location>
        <begin position="63"/>
        <end position="93"/>
    </location>
</feature>
<feature type="transmembrane region" description="Helical" evidence="1">
    <location>
        <begin position="169"/>
        <end position="188"/>
    </location>
</feature>
<keyword evidence="1" id="KW-1133">Transmembrane helix</keyword>
<protein>
    <submittedName>
        <fullName evidence="3">Glycerophosphoryl diester phosphodiesterase</fullName>
    </submittedName>
</protein>
<accession>A0A2T0RP49</accession>
<organism evidence="3 4">
    <name type="scientific">Aliiruegeria haliotis</name>
    <dbReference type="NCBI Taxonomy" id="1280846"/>
    <lineage>
        <taxon>Bacteria</taxon>
        <taxon>Pseudomonadati</taxon>
        <taxon>Pseudomonadota</taxon>
        <taxon>Alphaproteobacteria</taxon>
        <taxon>Rhodobacterales</taxon>
        <taxon>Roseobacteraceae</taxon>
        <taxon>Aliiruegeria</taxon>
    </lineage>
</organism>
<dbReference type="PANTHER" id="PTHR46211">
    <property type="entry name" value="GLYCEROPHOSPHORYL DIESTER PHOSPHODIESTERASE"/>
    <property type="match status" value="1"/>
</dbReference>
<keyword evidence="4" id="KW-1185">Reference proteome</keyword>
<dbReference type="GO" id="GO:0008081">
    <property type="term" value="F:phosphoric diester hydrolase activity"/>
    <property type="evidence" value="ECO:0007669"/>
    <property type="project" value="InterPro"/>
</dbReference>
<feature type="transmembrane region" description="Helical" evidence="1">
    <location>
        <begin position="130"/>
        <end position="149"/>
    </location>
</feature>
<feature type="transmembrane region" description="Helical" evidence="1">
    <location>
        <begin position="268"/>
        <end position="295"/>
    </location>
</feature>
<dbReference type="Pfam" id="PF03009">
    <property type="entry name" value="GDPD"/>
    <property type="match status" value="1"/>
</dbReference>
<evidence type="ECO:0000259" key="2">
    <source>
        <dbReference type="PROSITE" id="PS51704"/>
    </source>
</evidence>
<dbReference type="InterPro" id="IPR017946">
    <property type="entry name" value="PLC-like_Pdiesterase_TIM-brl"/>
</dbReference>
<dbReference type="GO" id="GO:0006629">
    <property type="term" value="P:lipid metabolic process"/>
    <property type="evidence" value="ECO:0007669"/>
    <property type="project" value="InterPro"/>
</dbReference>
<dbReference type="Proteomes" id="UP000239480">
    <property type="component" value="Unassembled WGS sequence"/>
</dbReference>
<sequence length="613" mass="66357">MQDGPMRTLSDSFHGAWVLRWPFLLSHLVFSVLVYAILTPLLALGLRAALFFSGQPALSDFDIAAYLLSPVGFVCGLLVASLFLSAAVLDLAFMMAISQDVRQTGQRRFETSVLKILARLPKVIDFICRFLLRLLVIMAPFVVAVLLVAQQWLTEYDINYYLTEKPPEFYRVLVVGAILLAIMAIVLLRKLSDWAVALPLVLFDQSSPRESFARSYDQMQGQRVPFLLAVCGWALVSSVLIAMTLAAAHGIAGWMAGRIGADLGRLAIAFGGLLALWSVLNLLVTAVTSGALAQLIMYTAGWPGAAEEATPAHKPALRVALLGGLALGVVLAIGGGSDLLGHSAEDEIQVIAHRGAAGARPENTMASFALAIEDKADWIELDVQESADDEVIVMHDSDFMKIAGVDLKTWDATADGLADIDIGSWYEEDYSGERTPTLREVLELAKDSGTRVLIELKYYGHDRMLEQRVADVVEETGMQDQVRAMSLKYGAVQKMKALRPEWKVGLLATATVGNVTALEADFLAVNMAAASLRLTRAAHEAGKEIYVWTVNDPLGMSQMASLGVDGLITDEPALAREVLSQRAGLSSVERLVLGLGSQLGLKVSDKVYRDASP</sequence>
<dbReference type="InterPro" id="IPR018476">
    <property type="entry name" value="GlyceroP-diester-Pdiesterase_M"/>
</dbReference>
<feature type="transmembrane region" description="Helical" evidence="1">
    <location>
        <begin position="316"/>
        <end position="335"/>
    </location>
</feature>
<dbReference type="PROSITE" id="PS51704">
    <property type="entry name" value="GP_PDE"/>
    <property type="match status" value="1"/>
</dbReference>
<dbReference type="InterPro" id="IPR030395">
    <property type="entry name" value="GP_PDE_dom"/>
</dbReference>
<feature type="transmembrane region" description="Helical" evidence="1">
    <location>
        <begin position="224"/>
        <end position="248"/>
    </location>
</feature>
<dbReference type="Pfam" id="PF10110">
    <property type="entry name" value="GPDPase_memb"/>
    <property type="match status" value="1"/>
</dbReference>
<keyword evidence="1" id="KW-0472">Membrane</keyword>
<dbReference type="OrthoDB" id="1854250at2"/>
<dbReference type="Gene3D" id="3.20.20.190">
    <property type="entry name" value="Phosphatidylinositol (PI) phosphodiesterase"/>
    <property type="match status" value="1"/>
</dbReference>
<reference evidence="3 4" key="1">
    <citation type="submission" date="2018-03" db="EMBL/GenBank/DDBJ databases">
        <title>Genomic Encyclopedia of Archaeal and Bacterial Type Strains, Phase II (KMG-II): from individual species to whole genera.</title>
        <authorList>
            <person name="Goeker M."/>
        </authorList>
    </citation>
    <scope>NUCLEOTIDE SEQUENCE [LARGE SCALE GENOMIC DNA]</scope>
    <source>
        <strain evidence="3 4">DSM 29328</strain>
    </source>
</reference>
<comment type="caution">
    <text evidence="3">The sequence shown here is derived from an EMBL/GenBank/DDBJ whole genome shotgun (WGS) entry which is preliminary data.</text>
</comment>
<dbReference type="AlphaFoldDB" id="A0A2T0RP49"/>
<dbReference type="PANTHER" id="PTHR46211:SF8">
    <property type="entry name" value="PHOSPHODIESTERASE"/>
    <property type="match status" value="1"/>
</dbReference>
<proteinExistence type="predicted"/>
<feature type="domain" description="GP-PDE" evidence="2">
    <location>
        <begin position="348"/>
        <end position="579"/>
    </location>
</feature>
<keyword evidence="1" id="KW-0812">Transmembrane</keyword>
<evidence type="ECO:0000313" key="4">
    <source>
        <dbReference type="Proteomes" id="UP000239480"/>
    </source>
</evidence>
<gene>
    <name evidence="3" type="ORF">CLV78_10517</name>
</gene>
<evidence type="ECO:0000313" key="3">
    <source>
        <dbReference type="EMBL" id="PRY22965.1"/>
    </source>
</evidence>
<evidence type="ECO:0000256" key="1">
    <source>
        <dbReference type="SAM" id="Phobius"/>
    </source>
</evidence>
<dbReference type="RefSeq" id="WP_158263518.1">
    <property type="nucleotide sequence ID" value="NZ_PVTD01000005.1"/>
</dbReference>
<dbReference type="SUPFAM" id="SSF51695">
    <property type="entry name" value="PLC-like phosphodiesterases"/>
    <property type="match status" value="1"/>
</dbReference>